<dbReference type="PANTHER" id="PTHR45663">
    <property type="entry name" value="GEO12009P1"/>
    <property type="match status" value="1"/>
</dbReference>
<keyword evidence="2" id="KW-0676">Redox-active center</keyword>
<keyword evidence="1" id="KW-1015">Disulfide bond</keyword>
<dbReference type="Gene3D" id="3.40.30.10">
    <property type="entry name" value="Glutaredoxin"/>
    <property type="match status" value="1"/>
</dbReference>
<evidence type="ECO:0000259" key="3">
    <source>
        <dbReference type="PROSITE" id="PS51352"/>
    </source>
</evidence>
<evidence type="ECO:0000256" key="2">
    <source>
        <dbReference type="ARBA" id="ARBA00023284"/>
    </source>
</evidence>
<dbReference type="EMBL" id="JAQNDN010000014">
    <property type="protein sequence ID" value="MDC0671226.1"/>
    <property type="molecule type" value="Genomic_DNA"/>
</dbReference>
<gene>
    <name evidence="4" type="ORF">POL58_25945</name>
</gene>
<name>A0ABT5BE00_9BACT</name>
<dbReference type="SUPFAM" id="SSF52833">
    <property type="entry name" value="Thioredoxin-like"/>
    <property type="match status" value="1"/>
</dbReference>
<keyword evidence="5" id="KW-1185">Reference proteome</keyword>
<comment type="caution">
    <text evidence="4">The sequence shown here is derived from an EMBL/GenBank/DDBJ whole genome shotgun (WGS) entry which is preliminary data.</text>
</comment>
<dbReference type="PROSITE" id="PS51352">
    <property type="entry name" value="THIOREDOXIN_2"/>
    <property type="match status" value="1"/>
</dbReference>
<feature type="domain" description="Thioredoxin" evidence="3">
    <location>
        <begin position="1"/>
        <end position="120"/>
    </location>
</feature>
<protein>
    <submittedName>
        <fullName evidence="4">Thioredoxin domain-containing protein</fullName>
    </submittedName>
</protein>
<dbReference type="RefSeq" id="WP_272001330.1">
    <property type="nucleotide sequence ID" value="NZ_JAQNDN010000014.1"/>
</dbReference>
<dbReference type="PANTHER" id="PTHR45663:SF40">
    <property type="entry name" value="THIOREDOXIN 2"/>
    <property type="match status" value="1"/>
</dbReference>
<evidence type="ECO:0000256" key="1">
    <source>
        <dbReference type="ARBA" id="ARBA00023157"/>
    </source>
</evidence>
<dbReference type="PRINTS" id="PR00421">
    <property type="entry name" value="THIOREDOXIN"/>
</dbReference>
<dbReference type="InterPro" id="IPR036249">
    <property type="entry name" value="Thioredoxin-like_sf"/>
</dbReference>
<dbReference type="InterPro" id="IPR017937">
    <property type="entry name" value="Thioredoxin_CS"/>
</dbReference>
<dbReference type="Pfam" id="PF00085">
    <property type="entry name" value="Thioredoxin"/>
    <property type="match status" value="1"/>
</dbReference>
<dbReference type="Proteomes" id="UP001217838">
    <property type="component" value="Unassembled WGS sequence"/>
</dbReference>
<evidence type="ECO:0000313" key="4">
    <source>
        <dbReference type="EMBL" id="MDC0671226.1"/>
    </source>
</evidence>
<evidence type="ECO:0000313" key="5">
    <source>
        <dbReference type="Proteomes" id="UP001217838"/>
    </source>
</evidence>
<organism evidence="4 5">
    <name type="scientific">Nannocystis radixulma</name>
    <dbReference type="NCBI Taxonomy" id="2995305"/>
    <lineage>
        <taxon>Bacteria</taxon>
        <taxon>Pseudomonadati</taxon>
        <taxon>Myxococcota</taxon>
        <taxon>Polyangia</taxon>
        <taxon>Nannocystales</taxon>
        <taxon>Nannocystaceae</taxon>
        <taxon>Nannocystis</taxon>
    </lineage>
</organism>
<dbReference type="InterPro" id="IPR013766">
    <property type="entry name" value="Thioredoxin_domain"/>
</dbReference>
<reference evidence="4 5" key="1">
    <citation type="submission" date="2022-11" db="EMBL/GenBank/DDBJ databases">
        <title>Minimal conservation of predation-associated metabolite biosynthetic gene clusters underscores biosynthetic potential of Myxococcota including descriptions for ten novel species: Archangium lansinium sp. nov., Myxococcus landrumus sp. nov., Nannocystis bai.</title>
        <authorList>
            <person name="Ahearne A."/>
            <person name="Stevens C."/>
            <person name="Dowd S."/>
        </authorList>
    </citation>
    <scope>NUCLEOTIDE SEQUENCE [LARGE SCALE GENOMIC DNA]</scope>
    <source>
        <strain evidence="4 5">NCELM</strain>
    </source>
</reference>
<proteinExistence type="predicted"/>
<dbReference type="PROSITE" id="PS00194">
    <property type="entry name" value="THIOREDOXIN_1"/>
    <property type="match status" value="1"/>
</dbReference>
<sequence length="135" mass="15189">MSTTEITSDNFRSTVEGNETVVLDCWASWCGPCRTFAPVYEAASERHQNIVWGKLDTEAQPELAAAFDIRSIPTVMVFRQGILLFRQAGMLPAKALDELIGEVQGLDMDDVRRQIAEHEKAHAEGRCNHDHDHEH</sequence>
<dbReference type="CDD" id="cd02947">
    <property type="entry name" value="TRX_family"/>
    <property type="match status" value="1"/>
</dbReference>
<accession>A0ABT5BE00</accession>